<feature type="compositionally biased region" description="Basic residues" evidence="5">
    <location>
        <begin position="630"/>
        <end position="640"/>
    </location>
</feature>
<dbReference type="InterPro" id="IPR011009">
    <property type="entry name" value="Kinase-like_dom_sf"/>
</dbReference>
<sequence length="640" mass="70955">MPKVATKKAAAAAGGAKKAAAGAKKSKLYNMPEKIKEGTILTDMMKGEWKIGPSIGTGGFGEIYSATKPGENKYEYVVKCEPHDNGPLFVEMHFYMRNAKLDDVRRFQKDHGLKSLGMPYMVGNGSAEINGIKHRFIVMPRYGSDVAKYFLENNRRLPEGTCYRLALQMLDVYEFIHGCGYVHADLKAANILLGYGPKQQHQAYLVDFGLASRFTTKDFKPDPKKMHNGTIDYTSRDAHLGVPTMRADMEILGYNLIEWLGIELPWVRDKLLANPSKVQKSKEEFMSKISESLKSLFGSAVPEAVLEYMKYVSKMEYNTTPDYEKCRKIFQNALKALKYPNSGDLELKLKTRGEMPSTSKAKTAQTKAKVKKSAPVDVDDSENEVIDASDDDDGDVIYDNKRPIKKEPKTNNLKTTKDKSTPKVTPKRLPKSTPKDVLKMSPVTLNSSLKRKSLDVSRSPLSSPSPSKRTKLNGSINSSAKNRSRRSPLKRPSPSGHNTSSTSSPRLRSTPMNAKASIRMSPAISMSSSRSGKTIINDRLTPNKKPTKTYEFNFELDVSMDANVIVNVKRKKKPLQPATEENSHTTSSSSKSTPLAAKTTNSSSTPVTRVNVRKVGGGDESPRTPSVTVKKSRRVHRSPS</sequence>
<feature type="compositionally biased region" description="Low complexity" evidence="5">
    <location>
        <begin position="357"/>
        <end position="367"/>
    </location>
</feature>
<evidence type="ECO:0000256" key="3">
    <source>
        <dbReference type="ARBA" id="ARBA00022840"/>
    </source>
</evidence>
<dbReference type="VEuPathDB" id="VectorBase:MDOMA2_018027"/>
<evidence type="ECO:0000259" key="6">
    <source>
        <dbReference type="PROSITE" id="PS50011"/>
    </source>
</evidence>
<proteinExistence type="predicted"/>
<feature type="compositionally biased region" description="Low complexity" evidence="5">
    <location>
        <begin position="456"/>
        <end position="467"/>
    </location>
</feature>
<feature type="compositionally biased region" description="Basic and acidic residues" evidence="5">
    <location>
        <begin position="398"/>
        <end position="421"/>
    </location>
</feature>
<dbReference type="Gene3D" id="1.10.510.10">
    <property type="entry name" value="Transferase(Phosphotransferase) domain 1"/>
    <property type="match status" value="1"/>
</dbReference>
<evidence type="ECO:0000256" key="4">
    <source>
        <dbReference type="PROSITE-ProRule" id="PRU10141"/>
    </source>
</evidence>
<feature type="domain" description="Protein kinase" evidence="6">
    <location>
        <begin position="49"/>
        <end position="334"/>
    </location>
</feature>
<dbReference type="OrthoDB" id="2687620at2759"/>
<dbReference type="EnsemblMetazoa" id="MDOA002697-RA">
    <property type="protein sequence ID" value="MDOA002697-PA"/>
    <property type="gene ID" value="MDOA002697"/>
</dbReference>
<dbReference type="SMART" id="SM00220">
    <property type="entry name" value="S_TKc"/>
    <property type="match status" value="1"/>
</dbReference>
<dbReference type="PANTHER" id="PTHR11909">
    <property type="entry name" value="CASEIN KINASE-RELATED"/>
    <property type="match status" value="1"/>
</dbReference>
<dbReference type="CDD" id="cd14015">
    <property type="entry name" value="STKc_VRK"/>
    <property type="match status" value="1"/>
</dbReference>
<keyword evidence="3 4" id="KW-0067">ATP-binding</keyword>
<dbReference type="GO" id="GO:0004674">
    <property type="term" value="F:protein serine/threonine kinase activity"/>
    <property type="evidence" value="ECO:0007669"/>
    <property type="project" value="UniProtKB-EC"/>
</dbReference>
<dbReference type="InterPro" id="IPR050235">
    <property type="entry name" value="CK1_Ser-Thr_kinase"/>
</dbReference>
<dbReference type="PROSITE" id="PS00108">
    <property type="entry name" value="PROTEIN_KINASE_ST"/>
    <property type="match status" value="1"/>
</dbReference>
<name>A0A1I8M9U4_MUSDO</name>
<dbReference type="EC" id="2.7.11.1" evidence="1"/>
<dbReference type="InterPro" id="IPR000719">
    <property type="entry name" value="Prot_kinase_dom"/>
</dbReference>
<dbReference type="PROSITE" id="PS00107">
    <property type="entry name" value="PROTEIN_KINASE_ATP"/>
    <property type="match status" value="1"/>
</dbReference>
<feature type="region of interest" description="Disordered" evidence="5">
    <location>
        <begin position="572"/>
        <end position="640"/>
    </location>
</feature>
<feature type="compositionally biased region" description="Acidic residues" evidence="5">
    <location>
        <begin position="377"/>
        <end position="396"/>
    </location>
</feature>
<dbReference type="AlphaFoldDB" id="A0A1I8M9U4"/>
<feature type="binding site" evidence="4">
    <location>
        <position position="79"/>
    </location>
    <ligand>
        <name>ATP</name>
        <dbReference type="ChEBI" id="CHEBI:30616"/>
    </ligand>
</feature>
<evidence type="ECO:0000256" key="1">
    <source>
        <dbReference type="ARBA" id="ARBA00012513"/>
    </source>
</evidence>
<feature type="compositionally biased region" description="Low complexity" evidence="5">
    <location>
        <begin position="490"/>
        <end position="531"/>
    </location>
</feature>
<evidence type="ECO:0000313" key="7">
    <source>
        <dbReference type="EnsemblMetazoa" id="MDOA002697-PA"/>
    </source>
</evidence>
<dbReference type="KEGG" id="mde:101896134"/>
<feature type="compositionally biased region" description="Low complexity" evidence="5">
    <location>
        <begin position="584"/>
        <end position="600"/>
    </location>
</feature>
<feature type="region of interest" description="Disordered" evidence="5">
    <location>
        <begin position="350"/>
        <end position="546"/>
    </location>
</feature>
<reference evidence="7" key="1">
    <citation type="submission" date="2020-05" db="UniProtKB">
        <authorList>
            <consortium name="EnsemblMetazoa"/>
        </authorList>
    </citation>
    <scope>IDENTIFICATION</scope>
    <source>
        <strain evidence="7">Aabys</strain>
    </source>
</reference>
<dbReference type="Pfam" id="PF00069">
    <property type="entry name" value="Pkinase"/>
    <property type="match status" value="1"/>
</dbReference>
<dbReference type="VEuPathDB" id="VectorBase:MDOA002697"/>
<organism evidence="7">
    <name type="scientific">Musca domestica</name>
    <name type="common">House fly</name>
    <dbReference type="NCBI Taxonomy" id="7370"/>
    <lineage>
        <taxon>Eukaryota</taxon>
        <taxon>Metazoa</taxon>
        <taxon>Ecdysozoa</taxon>
        <taxon>Arthropoda</taxon>
        <taxon>Hexapoda</taxon>
        <taxon>Insecta</taxon>
        <taxon>Pterygota</taxon>
        <taxon>Neoptera</taxon>
        <taxon>Endopterygota</taxon>
        <taxon>Diptera</taxon>
        <taxon>Brachycera</taxon>
        <taxon>Muscomorpha</taxon>
        <taxon>Muscoidea</taxon>
        <taxon>Muscidae</taxon>
        <taxon>Musca</taxon>
    </lineage>
</organism>
<dbReference type="RefSeq" id="XP_005189128.2">
    <property type="nucleotide sequence ID" value="XM_005189071.4"/>
</dbReference>
<dbReference type="GO" id="GO:0005524">
    <property type="term" value="F:ATP binding"/>
    <property type="evidence" value="ECO:0007669"/>
    <property type="project" value="UniProtKB-UniRule"/>
</dbReference>
<accession>A0A1I8M9U4</accession>
<keyword evidence="2 4" id="KW-0547">Nucleotide-binding</keyword>
<evidence type="ECO:0000256" key="2">
    <source>
        <dbReference type="ARBA" id="ARBA00022741"/>
    </source>
</evidence>
<gene>
    <name evidence="7" type="primary">101896134</name>
</gene>
<evidence type="ECO:0000256" key="5">
    <source>
        <dbReference type="SAM" id="MobiDB-lite"/>
    </source>
</evidence>
<dbReference type="InterPro" id="IPR017441">
    <property type="entry name" value="Protein_kinase_ATP_BS"/>
</dbReference>
<dbReference type="PROSITE" id="PS50011">
    <property type="entry name" value="PROTEIN_KINASE_DOM"/>
    <property type="match status" value="1"/>
</dbReference>
<dbReference type="InterPro" id="IPR008271">
    <property type="entry name" value="Ser/Thr_kinase_AS"/>
</dbReference>
<dbReference type="eggNOG" id="KOG1164">
    <property type="taxonomic scope" value="Eukaryota"/>
</dbReference>
<dbReference type="STRING" id="7370.A0A1I8M9U4"/>
<dbReference type="SUPFAM" id="SSF56112">
    <property type="entry name" value="Protein kinase-like (PK-like)"/>
    <property type="match status" value="1"/>
</dbReference>
<protein>
    <recommendedName>
        <fullName evidence="1">non-specific serine/threonine protein kinase</fullName>
        <ecNumber evidence="1">2.7.11.1</ecNumber>
    </recommendedName>
</protein>